<dbReference type="Pfam" id="PF12439">
    <property type="entry name" value="GDE_N"/>
    <property type="match status" value="1"/>
</dbReference>
<dbReference type="PANTHER" id="PTHR10569">
    <property type="entry name" value="GLYCOGEN DEBRANCHING ENZYME"/>
    <property type="match status" value="1"/>
</dbReference>
<dbReference type="PANTHER" id="PTHR10569:SF2">
    <property type="entry name" value="GLYCOGEN DEBRANCHING ENZYME"/>
    <property type="match status" value="1"/>
</dbReference>
<dbReference type="STRING" id="1293036.GCA_001315825_01997"/>
<proteinExistence type="predicted"/>
<dbReference type="GO" id="GO:0004135">
    <property type="term" value="F:amylo-alpha-1,6-glucosidase activity"/>
    <property type="evidence" value="ECO:0007669"/>
    <property type="project" value="InterPro"/>
</dbReference>
<evidence type="ECO:0000259" key="1">
    <source>
        <dbReference type="Pfam" id="PF06202"/>
    </source>
</evidence>
<name>A0A2U9IW63_9CREN</name>
<feature type="domain" description="Glycogen debranching enzyme C-terminal" evidence="1">
    <location>
        <begin position="250"/>
        <end position="601"/>
    </location>
</feature>
<dbReference type="EMBL" id="CP029287">
    <property type="protein sequence ID" value="AWS00245.1"/>
    <property type="molecule type" value="Genomic_DNA"/>
</dbReference>
<dbReference type="GO" id="GO:0004134">
    <property type="term" value="F:4-alpha-glucanotransferase activity"/>
    <property type="evidence" value="ECO:0007669"/>
    <property type="project" value="InterPro"/>
</dbReference>
<dbReference type="InterPro" id="IPR032790">
    <property type="entry name" value="GDE_C"/>
</dbReference>
<gene>
    <name evidence="3" type="ORF">DFR87_11770</name>
</gene>
<dbReference type="SUPFAM" id="SSF48208">
    <property type="entry name" value="Six-hairpin glycosidases"/>
    <property type="match status" value="1"/>
</dbReference>
<dbReference type="Gene3D" id="1.50.10.10">
    <property type="match status" value="1"/>
</dbReference>
<organism evidence="3 4">
    <name type="scientific">Metallosphaera hakonensis JCM 8857 = DSM 7519</name>
    <dbReference type="NCBI Taxonomy" id="1293036"/>
    <lineage>
        <taxon>Archaea</taxon>
        <taxon>Thermoproteota</taxon>
        <taxon>Thermoprotei</taxon>
        <taxon>Sulfolobales</taxon>
        <taxon>Sulfolobaceae</taxon>
        <taxon>Metallosphaera</taxon>
    </lineage>
</organism>
<dbReference type="Proteomes" id="UP000247586">
    <property type="component" value="Chromosome"/>
</dbReference>
<dbReference type="NCBIfam" id="TIGR01561">
    <property type="entry name" value="gde_arch"/>
    <property type="match status" value="1"/>
</dbReference>
<reference evidence="4" key="3">
    <citation type="submission" date="2020-03" db="EMBL/GenBank/DDBJ databases">
        <title>Sequencing and Assembly of Multiple Reported Metal-Biooxidizing Members of the Extremely Thermoacidophilic Archaeal Family Sulfolobaceae.</title>
        <authorList>
            <person name="Counts J.A."/>
            <person name="Kelly R.M."/>
        </authorList>
    </citation>
    <scope>NUCLEOTIDE SEQUENCE [LARGE SCALE GENOMIC DNA]</scope>
    <source>
        <strain evidence="4">HO1-1</strain>
    </source>
</reference>
<evidence type="ECO:0000313" key="4">
    <source>
        <dbReference type="Proteomes" id="UP000247586"/>
    </source>
</evidence>
<accession>A0A2U9IW63</accession>
<sequence>MLDPIECEDREWLIPTGTGGYSSSTMCGVNSRTYHGLLTIPQDPPHRRFMTLAKVEDFLITDGQEYPMSTNHYLNDVFYPEGYKFLRDVERGQNFITWIYVFGNARVEKMLLVHRGYNAITLSYRSHKGIFRICPLVTYRSHHVTTKEKHPIISYKENNDEMVLSANGIPFLKVRPKGNYTIDRTGYWYYNFFYRHDYERGTNYLEDLYNPFCFVSKGNTFEVDFFWDDFKPDKPSLSPREIMGLLSVGAMSFVVKGQGSYAIIAGYHWFDEWGRDTMISLEGILLLNGLYEQARNILLRYFDALNKGMMPNSFLGNDAISYKGVDVSLWGINAMYRYYQYTNDQEFLKKIFPRMLEVVDWYWKGNGVVTNRGNLLYHVGAPRTWMDAQFDGEIVTPREGAAVEINALWYNALMIMDQLSKRLGMKENEFAEKAEKVKSAFMEKFPSESGLYDYIDLDERPHMEVRPNQLFALSLPFPVVTKDIAMKVLEIVELELLRPYGLSTLSKREKGYTPYYRGGRASRDRAYHNGPIWPWLIGAYVSAKLNFEYDSLKIKNLLNQFSPLLTLASREGGYLPELFEDIPPFRKGGCIAQAWSVAEVNRALRNIINFS</sequence>
<dbReference type="Pfam" id="PF06202">
    <property type="entry name" value="GDE_C"/>
    <property type="match status" value="1"/>
</dbReference>
<dbReference type="InterPro" id="IPR006451">
    <property type="entry name" value="Glycogen_debranch_arc"/>
</dbReference>
<evidence type="ECO:0000259" key="2">
    <source>
        <dbReference type="Pfam" id="PF12439"/>
    </source>
</evidence>
<protein>
    <submittedName>
        <fullName evidence="3">Glycogen debranching protein</fullName>
    </submittedName>
</protein>
<reference evidence="3 4" key="1">
    <citation type="submission" date="2018-05" db="EMBL/GenBank/DDBJ databases">
        <title>Complete Genome Sequences of Extremely Thermoacidophilic, Metal-Mobilizing Type-Strain Members of the Archaeal Family Sulfolobaceae: Acidianus brierleyi DSM-1651T, Acidianus sulfidivorans DSM-18786T, Metallosphaera hakonensis DSM-7519T, and Metallosphaera prunae DSM-10039T.</title>
        <authorList>
            <person name="Counts J.A."/>
            <person name="Kelly R.M."/>
        </authorList>
    </citation>
    <scope>NUCLEOTIDE SEQUENCE [LARGE SCALE GENOMIC DNA]</scope>
    <source>
        <strain evidence="3 4">HO1-1</strain>
    </source>
</reference>
<dbReference type="InterPro" id="IPR012341">
    <property type="entry name" value="6hp_glycosidase-like_sf"/>
</dbReference>
<dbReference type="InterPro" id="IPR008928">
    <property type="entry name" value="6-hairpin_glycosidase_sf"/>
</dbReference>
<dbReference type="RefSeq" id="WP_110369582.1">
    <property type="nucleotide sequence ID" value="NZ_CP029287.2"/>
</dbReference>
<dbReference type="OrthoDB" id="8543at2157"/>
<dbReference type="InterPro" id="IPR010401">
    <property type="entry name" value="AGL/Gdb1"/>
</dbReference>
<feature type="domain" description="Glycogen debranching enzyme bacterial and archaeal type N-terminal" evidence="2">
    <location>
        <begin position="10"/>
        <end position="215"/>
    </location>
</feature>
<reference evidence="4" key="2">
    <citation type="submission" date="2020-03" db="EMBL/GenBank/DDBJ databases">
        <title>Complete Genome Sequences of Extremely Thermoacidophilic, Metal-Mobilizing Type-Strain Members of the Archaeal Family Sulfolobaceae: Acidianus brierleyi DSM-1651T, Acidianus sulfidivorans DSM-18786T, Metallosphaera hakonensis DSM-7519T, and Metallosphaera prunae DSM-10039T.</title>
        <authorList>
            <person name="Counts J.A."/>
            <person name="Kelly R.M."/>
        </authorList>
    </citation>
    <scope>NUCLEOTIDE SEQUENCE [LARGE SCALE GENOMIC DNA]</scope>
    <source>
        <strain evidence="4">HO1-1</strain>
    </source>
</reference>
<dbReference type="GeneID" id="36836030"/>
<dbReference type="AlphaFoldDB" id="A0A2U9IW63"/>
<dbReference type="KEGG" id="mhk:DFR87_11770"/>
<keyword evidence="4" id="KW-1185">Reference proteome</keyword>
<dbReference type="InterPro" id="IPR024742">
    <property type="entry name" value="Glycogen_debranch_N"/>
</dbReference>
<evidence type="ECO:0000313" key="3">
    <source>
        <dbReference type="EMBL" id="AWS00245.1"/>
    </source>
</evidence>
<dbReference type="GO" id="GO:0005980">
    <property type="term" value="P:glycogen catabolic process"/>
    <property type="evidence" value="ECO:0007669"/>
    <property type="project" value="InterPro"/>
</dbReference>